<dbReference type="EnsemblPlants" id="AVESA.00010b.r2.5CG0917020.1">
    <property type="protein sequence ID" value="AVESA.00010b.r2.5CG0917020.1.CDS"/>
    <property type="gene ID" value="AVESA.00010b.r2.5CG0917020"/>
</dbReference>
<protein>
    <submittedName>
        <fullName evidence="1">Uncharacterized protein</fullName>
    </submittedName>
</protein>
<dbReference type="Proteomes" id="UP001732700">
    <property type="component" value="Chromosome 5C"/>
</dbReference>
<proteinExistence type="predicted"/>
<sequence>MEAKSRTHMILVHGACHGAWCWFKVATRLRSAGHRVTTLDLAASGVDPRPLREVPTFRDYTKPLLDLLDALPPGEKVVLVGHSMGGMNIALASELFPEKVAVAVFLAAFMPDHTFRPSHVIEKVFEGNSVDTMDSEMKPQDPEGKLPTSLRFGPQITRQKLYQLCSQEDLTLGASLIRVGSLFLEDLQLQQPYSEDRYGSVRKVYIVCKEDLAIVVEYQRWMIENNPVQEVKELDGADHMAMLSRPDELAQCLADIAQKYA</sequence>
<evidence type="ECO:0000313" key="2">
    <source>
        <dbReference type="Proteomes" id="UP001732700"/>
    </source>
</evidence>
<reference evidence="1" key="2">
    <citation type="submission" date="2025-09" db="UniProtKB">
        <authorList>
            <consortium name="EnsemblPlants"/>
        </authorList>
    </citation>
    <scope>IDENTIFICATION</scope>
</reference>
<reference evidence="1" key="1">
    <citation type="submission" date="2021-05" db="EMBL/GenBank/DDBJ databases">
        <authorList>
            <person name="Scholz U."/>
            <person name="Mascher M."/>
            <person name="Fiebig A."/>
        </authorList>
    </citation>
    <scope>NUCLEOTIDE SEQUENCE [LARGE SCALE GENOMIC DNA]</scope>
</reference>
<organism evidence="1 2">
    <name type="scientific">Avena sativa</name>
    <name type="common">Oat</name>
    <dbReference type="NCBI Taxonomy" id="4498"/>
    <lineage>
        <taxon>Eukaryota</taxon>
        <taxon>Viridiplantae</taxon>
        <taxon>Streptophyta</taxon>
        <taxon>Embryophyta</taxon>
        <taxon>Tracheophyta</taxon>
        <taxon>Spermatophyta</taxon>
        <taxon>Magnoliopsida</taxon>
        <taxon>Liliopsida</taxon>
        <taxon>Poales</taxon>
        <taxon>Poaceae</taxon>
        <taxon>BOP clade</taxon>
        <taxon>Pooideae</taxon>
        <taxon>Poodae</taxon>
        <taxon>Poeae</taxon>
        <taxon>Poeae Chloroplast Group 1 (Aveneae type)</taxon>
        <taxon>Aveninae</taxon>
        <taxon>Avena</taxon>
    </lineage>
</organism>
<evidence type="ECO:0000313" key="1">
    <source>
        <dbReference type="EnsemblPlants" id="AVESA.00010b.r2.5CG0917020.1.CDS"/>
    </source>
</evidence>
<accession>A0ACD5Y937</accession>
<name>A0ACD5Y937_AVESA</name>
<keyword evidence="2" id="KW-1185">Reference proteome</keyword>